<evidence type="ECO:0000313" key="2">
    <source>
        <dbReference type="Proteomes" id="UP001224622"/>
    </source>
</evidence>
<comment type="caution">
    <text evidence="1">The sequence shown here is derived from an EMBL/GenBank/DDBJ whole genome shotgun (WGS) entry which is preliminary data.</text>
</comment>
<dbReference type="AlphaFoldDB" id="A0AAJ2D914"/>
<gene>
    <name evidence="1" type="ORF">RDT67_01045</name>
</gene>
<proteinExistence type="predicted"/>
<sequence length="72" mass="8359">MSDEYKKRIGVPDNHTLEMISSNFKGARKGQDTDEYLYRELDEHGNVVATYEIEDSTSTYPPFGRSIHYKKV</sequence>
<dbReference type="Proteomes" id="UP001224622">
    <property type="component" value="Unassembled WGS sequence"/>
</dbReference>
<name>A0AAJ2D914_SERFO</name>
<organism evidence="1 2">
    <name type="scientific">Serratia fonticola</name>
    <dbReference type="NCBI Taxonomy" id="47917"/>
    <lineage>
        <taxon>Bacteria</taxon>
        <taxon>Pseudomonadati</taxon>
        <taxon>Pseudomonadota</taxon>
        <taxon>Gammaproteobacteria</taxon>
        <taxon>Enterobacterales</taxon>
        <taxon>Yersiniaceae</taxon>
        <taxon>Serratia</taxon>
    </lineage>
</organism>
<protein>
    <submittedName>
        <fullName evidence="1">Uncharacterized protein</fullName>
    </submittedName>
</protein>
<reference evidence="1" key="1">
    <citation type="submission" date="2023-08" db="EMBL/GenBank/DDBJ databases">
        <title>The Comparative Genomic Analysis of Yersiniaceae from Polar Regions.</title>
        <authorList>
            <person name="Goncharov A."/>
            <person name="Aslanov B."/>
            <person name="Kolodzhieva V."/>
            <person name="Azarov D."/>
            <person name="Mochov A."/>
            <person name="Lebedeva E."/>
        </authorList>
    </citation>
    <scope>NUCLEOTIDE SEQUENCE</scope>
    <source>
        <strain evidence="1">Vf</strain>
    </source>
</reference>
<evidence type="ECO:0000313" key="1">
    <source>
        <dbReference type="EMBL" id="MDQ9125006.1"/>
    </source>
</evidence>
<accession>A0AAJ2D914</accession>
<dbReference type="EMBL" id="JAVIGA010000001">
    <property type="protein sequence ID" value="MDQ9125006.1"/>
    <property type="molecule type" value="Genomic_DNA"/>
</dbReference>
<dbReference type="RefSeq" id="WP_309046452.1">
    <property type="nucleotide sequence ID" value="NZ_JAVIGA010000001.1"/>
</dbReference>